<dbReference type="InterPro" id="IPR029731">
    <property type="entry name" value="OSGIN1/2"/>
</dbReference>
<proteinExistence type="predicted"/>
<dbReference type="PANTHER" id="PTHR15192">
    <property type="entry name" value="PROTEIN CBG05349"/>
    <property type="match status" value="1"/>
</dbReference>
<organism evidence="1 2">
    <name type="scientific">Modicella reniformis</name>
    <dbReference type="NCBI Taxonomy" id="1440133"/>
    <lineage>
        <taxon>Eukaryota</taxon>
        <taxon>Fungi</taxon>
        <taxon>Fungi incertae sedis</taxon>
        <taxon>Mucoromycota</taxon>
        <taxon>Mortierellomycotina</taxon>
        <taxon>Mortierellomycetes</taxon>
        <taxon>Mortierellales</taxon>
        <taxon>Mortierellaceae</taxon>
        <taxon>Modicella</taxon>
    </lineage>
</organism>
<evidence type="ECO:0000313" key="1">
    <source>
        <dbReference type="EMBL" id="KAF9945101.1"/>
    </source>
</evidence>
<name>A0A9P6IUJ0_9FUNG</name>
<dbReference type="OrthoDB" id="412005at2759"/>
<keyword evidence="2" id="KW-1185">Reference proteome</keyword>
<feature type="non-terminal residue" evidence="1">
    <location>
        <position position="98"/>
    </location>
</feature>
<dbReference type="EMBL" id="JAAAHW010008113">
    <property type="protein sequence ID" value="KAF9945101.1"/>
    <property type="molecule type" value="Genomic_DNA"/>
</dbReference>
<sequence length="98" mass="11311">MESAMTMAIMNKCKRTTARPHIVLGRGHVGGIWADMGQDHNQTLSYHEHMELSLYLFKDSSRNKDLERPLLSMVSAYYKTYIQQLRIQSNFSDNTTVT</sequence>
<accession>A0A9P6IUJ0</accession>
<comment type="caution">
    <text evidence="1">The sequence shown here is derived from an EMBL/GenBank/DDBJ whole genome shotgun (WGS) entry which is preliminary data.</text>
</comment>
<evidence type="ECO:0000313" key="2">
    <source>
        <dbReference type="Proteomes" id="UP000749646"/>
    </source>
</evidence>
<dbReference type="Proteomes" id="UP000749646">
    <property type="component" value="Unassembled WGS sequence"/>
</dbReference>
<dbReference type="AlphaFoldDB" id="A0A9P6IUJ0"/>
<dbReference type="PANTHER" id="PTHR15192:SF8">
    <property type="entry name" value="FAD_NAD(P)-BINDING DOMAIN-CONTAINING PROTEIN"/>
    <property type="match status" value="1"/>
</dbReference>
<reference evidence="1" key="1">
    <citation type="journal article" date="2020" name="Fungal Divers.">
        <title>Resolving the Mortierellaceae phylogeny through synthesis of multi-gene phylogenetics and phylogenomics.</title>
        <authorList>
            <person name="Vandepol N."/>
            <person name="Liber J."/>
            <person name="Desiro A."/>
            <person name="Na H."/>
            <person name="Kennedy M."/>
            <person name="Barry K."/>
            <person name="Grigoriev I.V."/>
            <person name="Miller A.N."/>
            <person name="O'Donnell K."/>
            <person name="Stajich J.E."/>
            <person name="Bonito G."/>
        </authorList>
    </citation>
    <scope>NUCLEOTIDE SEQUENCE</scope>
    <source>
        <strain evidence="1">MES-2147</strain>
    </source>
</reference>
<gene>
    <name evidence="1" type="primary">OSGIN2</name>
    <name evidence="1" type="ORF">BGZ65_011170</name>
</gene>
<protein>
    <submittedName>
        <fullName evidence="1">Oxidative stress-induced growth inhibitor 2</fullName>
    </submittedName>
</protein>